<dbReference type="EMBL" id="CAEZTG010000158">
    <property type="protein sequence ID" value="CAB4576057.1"/>
    <property type="molecule type" value="Genomic_DNA"/>
</dbReference>
<name>A0A6J6EIX2_9ZZZZ</name>
<reference evidence="1" key="1">
    <citation type="submission" date="2020-05" db="EMBL/GenBank/DDBJ databases">
        <authorList>
            <person name="Chiriac C."/>
            <person name="Salcher M."/>
            <person name="Ghai R."/>
            <person name="Kavagutti S V."/>
        </authorList>
    </citation>
    <scope>NUCLEOTIDE SEQUENCE</scope>
</reference>
<protein>
    <submittedName>
        <fullName evidence="1">Unannotated protein</fullName>
    </submittedName>
</protein>
<accession>A0A6J6EIX2</accession>
<proteinExistence type="predicted"/>
<organism evidence="1">
    <name type="scientific">freshwater metagenome</name>
    <dbReference type="NCBI Taxonomy" id="449393"/>
    <lineage>
        <taxon>unclassified sequences</taxon>
        <taxon>metagenomes</taxon>
        <taxon>ecological metagenomes</taxon>
    </lineage>
</organism>
<sequence>MLPEHYRIHIGAADSKRISDFAAKADGVGVRAGSYNQVAVDDARENFYTQLNRIGLNNDKWRITPSPCEFLSKRSKYP</sequence>
<evidence type="ECO:0000313" key="1">
    <source>
        <dbReference type="EMBL" id="CAB4576057.1"/>
    </source>
</evidence>
<dbReference type="AlphaFoldDB" id="A0A6J6EIX2"/>
<gene>
    <name evidence="1" type="ORF">UFOPK1603_01449</name>
</gene>